<gene>
    <name evidence="1" type="ORF">DSO57_1015326</name>
</gene>
<name>A0ACC2UFY2_9FUNG</name>
<proteinExistence type="predicted"/>
<sequence length="354" mass="39639">MPSKTFANVAEEAWIRYVAEFPAMQFLFRLFSIAFINLGFSAFYSKSATQKEKVESLKKKQLERKFPQKIAVITGGNSGIGYEVALELCSVGYRVILGCRNQKKALEAIESIKAKVGKECSMDYMPLDLCSFRSVRIFALELISREAKLDLLINNAAICAPTEFIRTENSFEQQYQVNYLSHFLLTRLLIPYLAATPDSKVINLTSCLAFATSGDFDYKKASEQYSYDPMKNYCVSKNAIVLSTLSLSEKLSSLGVSSFTVHPGFVSSGHYKACATFHSIATFLSKLKIRLPSQGTTTIMFLALTPNKELANYSKACYYSDGMPILPVQKQCNKELREDLWEDSCCKVGLCDDI</sequence>
<protein>
    <submittedName>
        <fullName evidence="1">Uncharacterized protein</fullName>
    </submittedName>
</protein>
<organism evidence="1 2">
    <name type="scientific">Entomophthora muscae</name>
    <dbReference type="NCBI Taxonomy" id="34485"/>
    <lineage>
        <taxon>Eukaryota</taxon>
        <taxon>Fungi</taxon>
        <taxon>Fungi incertae sedis</taxon>
        <taxon>Zoopagomycota</taxon>
        <taxon>Entomophthoromycotina</taxon>
        <taxon>Entomophthoromycetes</taxon>
        <taxon>Entomophthorales</taxon>
        <taxon>Entomophthoraceae</taxon>
        <taxon>Entomophthora</taxon>
    </lineage>
</organism>
<evidence type="ECO:0000313" key="1">
    <source>
        <dbReference type="EMBL" id="KAJ9085307.1"/>
    </source>
</evidence>
<keyword evidence="2" id="KW-1185">Reference proteome</keyword>
<evidence type="ECO:0000313" key="2">
    <source>
        <dbReference type="Proteomes" id="UP001165960"/>
    </source>
</evidence>
<dbReference type="EMBL" id="QTSX02000770">
    <property type="protein sequence ID" value="KAJ9085307.1"/>
    <property type="molecule type" value="Genomic_DNA"/>
</dbReference>
<reference evidence="1" key="1">
    <citation type="submission" date="2022-04" db="EMBL/GenBank/DDBJ databases">
        <title>Genome of the entomopathogenic fungus Entomophthora muscae.</title>
        <authorList>
            <person name="Elya C."/>
            <person name="Lovett B.R."/>
            <person name="Lee E."/>
            <person name="Macias A.M."/>
            <person name="Hajek A.E."/>
            <person name="De Bivort B.L."/>
            <person name="Kasson M.T."/>
            <person name="De Fine Licht H.H."/>
            <person name="Stajich J.E."/>
        </authorList>
    </citation>
    <scope>NUCLEOTIDE SEQUENCE</scope>
    <source>
        <strain evidence="1">Berkeley</strain>
    </source>
</reference>
<dbReference type="Proteomes" id="UP001165960">
    <property type="component" value="Unassembled WGS sequence"/>
</dbReference>
<accession>A0ACC2UFY2</accession>
<comment type="caution">
    <text evidence="1">The sequence shown here is derived from an EMBL/GenBank/DDBJ whole genome shotgun (WGS) entry which is preliminary data.</text>
</comment>